<dbReference type="RefSeq" id="WP_339960862.1">
    <property type="nucleotide sequence ID" value="NZ_JAWMWH010000003.1"/>
</dbReference>
<evidence type="ECO:0000256" key="1">
    <source>
        <dbReference type="SAM" id="Coils"/>
    </source>
</evidence>
<keyword evidence="1" id="KW-0175">Coiled coil</keyword>
<reference evidence="2 3" key="1">
    <citation type="submission" date="2023-10" db="EMBL/GenBank/DDBJ databases">
        <title>Nicoliella lavandulae sp. nov. isolated from Lavandula angustifolia flowers.</title>
        <authorList>
            <person name="Alcantara C."/>
            <person name="Zuniga M."/>
            <person name="Landete J.M."/>
            <person name="Monedero V."/>
        </authorList>
    </citation>
    <scope>NUCLEOTIDE SEQUENCE [LARGE SCALE GENOMIC DNA]</scope>
    <source>
        <strain evidence="2 3">Es01</strain>
    </source>
</reference>
<dbReference type="Proteomes" id="UP001370590">
    <property type="component" value="Unassembled WGS sequence"/>
</dbReference>
<protein>
    <submittedName>
        <fullName evidence="2">Uncharacterized protein</fullName>
    </submittedName>
</protein>
<keyword evidence="3" id="KW-1185">Reference proteome</keyword>
<evidence type="ECO:0000313" key="3">
    <source>
        <dbReference type="Proteomes" id="UP001370590"/>
    </source>
</evidence>
<accession>A0ABU8SMB6</accession>
<proteinExistence type="predicted"/>
<organism evidence="2 3">
    <name type="scientific">Nicoliella lavandulae</name>
    <dbReference type="NCBI Taxonomy" id="3082954"/>
    <lineage>
        <taxon>Bacteria</taxon>
        <taxon>Bacillati</taxon>
        <taxon>Bacillota</taxon>
        <taxon>Bacilli</taxon>
        <taxon>Lactobacillales</taxon>
        <taxon>Lactobacillaceae</taxon>
        <taxon>Nicoliella</taxon>
    </lineage>
</organism>
<comment type="caution">
    <text evidence="2">The sequence shown here is derived from an EMBL/GenBank/DDBJ whole genome shotgun (WGS) entry which is preliminary data.</text>
</comment>
<sequence length="251" mass="28887">MPSKRLTADQLRTVKLYAHDNVASLELHDKLYVCKYDAAHMMKNATVFRKLIERRIRGKGGLAFTVTLADARESNRKDLIELIQAHRAPRLSFVSINAVVTIASFSRDELQPYFNKHLKQIIGSYLIPKPKQRVNVDYTKLRLEEEIAKLKCNIEKHEAAEHEAAQEIGKLKRELNSMTNQVQAKNAENDGLRLKNTVLQNRCNALNDKLHDEQANWIREHDEKVLAENSRLLPPRKKPGLLQQFFGDHHG</sequence>
<gene>
    <name evidence="2" type="ORF">R4146_07645</name>
</gene>
<name>A0ABU8SMB6_9LACO</name>
<evidence type="ECO:0000313" key="2">
    <source>
        <dbReference type="EMBL" id="MEJ6401014.1"/>
    </source>
</evidence>
<feature type="coiled-coil region" evidence="1">
    <location>
        <begin position="140"/>
        <end position="216"/>
    </location>
</feature>
<dbReference type="EMBL" id="JAWMWH010000003">
    <property type="protein sequence ID" value="MEJ6401014.1"/>
    <property type="molecule type" value="Genomic_DNA"/>
</dbReference>